<dbReference type="InterPro" id="IPR008915">
    <property type="entry name" value="Peptidase_M50"/>
</dbReference>
<dbReference type="CDD" id="cd06158">
    <property type="entry name" value="S2P-M50_like_1"/>
    <property type="match status" value="1"/>
</dbReference>
<evidence type="ECO:0000256" key="3">
    <source>
        <dbReference type="ARBA" id="ARBA00007931"/>
    </source>
</evidence>
<feature type="transmembrane region" description="Helical" evidence="13">
    <location>
        <begin position="12"/>
        <end position="32"/>
    </location>
</feature>
<evidence type="ECO:0000259" key="14">
    <source>
        <dbReference type="Pfam" id="PF02163"/>
    </source>
</evidence>
<evidence type="ECO:0000256" key="1">
    <source>
        <dbReference type="ARBA" id="ARBA00001947"/>
    </source>
</evidence>
<dbReference type="PANTHER" id="PTHR35864:SF1">
    <property type="entry name" value="ZINC METALLOPROTEASE YWHC-RELATED"/>
    <property type="match status" value="1"/>
</dbReference>
<evidence type="ECO:0000256" key="8">
    <source>
        <dbReference type="ARBA" id="ARBA00022801"/>
    </source>
</evidence>
<feature type="transmembrane region" description="Helical" evidence="13">
    <location>
        <begin position="123"/>
        <end position="145"/>
    </location>
</feature>
<evidence type="ECO:0000256" key="7">
    <source>
        <dbReference type="ARBA" id="ARBA00022723"/>
    </source>
</evidence>
<evidence type="ECO:0000256" key="2">
    <source>
        <dbReference type="ARBA" id="ARBA00004651"/>
    </source>
</evidence>
<comment type="cofactor">
    <cofactor evidence="1">
        <name>Zn(2+)</name>
        <dbReference type="ChEBI" id="CHEBI:29105"/>
    </cofactor>
</comment>
<evidence type="ECO:0000256" key="10">
    <source>
        <dbReference type="ARBA" id="ARBA00022989"/>
    </source>
</evidence>
<dbReference type="EMBL" id="PEZJ01000009">
    <property type="protein sequence ID" value="PIS14084.1"/>
    <property type="molecule type" value="Genomic_DNA"/>
</dbReference>
<keyword evidence="4" id="KW-1003">Cell membrane</keyword>
<evidence type="ECO:0000256" key="13">
    <source>
        <dbReference type="SAM" id="Phobius"/>
    </source>
</evidence>
<feature type="transmembrane region" description="Helical" evidence="13">
    <location>
        <begin position="176"/>
        <end position="209"/>
    </location>
</feature>
<evidence type="ECO:0000256" key="9">
    <source>
        <dbReference type="ARBA" id="ARBA00022833"/>
    </source>
</evidence>
<dbReference type="AlphaFoldDB" id="A0A2H0WN68"/>
<keyword evidence="10 13" id="KW-1133">Transmembrane helix</keyword>
<sequence>MLESLFTSPVSFGLWFGALLIAITVHEYAHAWMADRLGDPTARLSGRLTLNPLAHLDPLGTLMLLLFRFGWGKPVPFDPYNLRSPRRDAALISFAGPASNLLLAVVLAVIIRLAHLILGSPAYLVELVLTPILGLSVMLAIFNLLPVHPLDGGKILIGILPWDLADKWEAILNQYGLIIILLLIFPIFGFSLVNVIISPIISLILAILLPGTPLI</sequence>
<accession>A0A2H0WN68</accession>
<proteinExistence type="inferred from homology"/>
<evidence type="ECO:0000313" key="16">
    <source>
        <dbReference type="Proteomes" id="UP000230033"/>
    </source>
</evidence>
<dbReference type="GO" id="GO:0006508">
    <property type="term" value="P:proteolysis"/>
    <property type="evidence" value="ECO:0007669"/>
    <property type="project" value="UniProtKB-KW"/>
</dbReference>
<evidence type="ECO:0000256" key="6">
    <source>
        <dbReference type="ARBA" id="ARBA00022692"/>
    </source>
</evidence>
<keyword evidence="7" id="KW-0479">Metal-binding</keyword>
<dbReference type="GO" id="GO:0008237">
    <property type="term" value="F:metallopeptidase activity"/>
    <property type="evidence" value="ECO:0007669"/>
    <property type="project" value="UniProtKB-KW"/>
</dbReference>
<dbReference type="InterPro" id="IPR044537">
    <property type="entry name" value="Rip2-like"/>
</dbReference>
<gene>
    <name evidence="15" type="ORF">COT65_00725</name>
</gene>
<evidence type="ECO:0000256" key="11">
    <source>
        <dbReference type="ARBA" id="ARBA00023049"/>
    </source>
</evidence>
<evidence type="ECO:0000313" key="15">
    <source>
        <dbReference type="EMBL" id="PIS14084.1"/>
    </source>
</evidence>
<dbReference type="Pfam" id="PF02163">
    <property type="entry name" value="Peptidase_M50"/>
    <property type="match status" value="1"/>
</dbReference>
<comment type="subcellular location">
    <subcellularLocation>
        <location evidence="2">Cell membrane</location>
        <topology evidence="2">Multi-pass membrane protein</topology>
    </subcellularLocation>
</comment>
<comment type="similarity">
    <text evidence="3">Belongs to the peptidase M50B family.</text>
</comment>
<keyword evidence="8" id="KW-0378">Hydrolase</keyword>
<keyword evidence="9" id="KW-0862">Zinc</keyword>
<dbReference type="Proteomes" id="UP000230033">
    <property type="component" value="Unassembled WGS sequence"/>
</dbReference>
<feature type="transmembrane region" description="Helical" evidence="13">
    <location>
        <begin position="91"/>
        <end position="111"/>
    </location>
</feature>
<reference evidence="16" key="1">
    <citation type="submission" date="2017-09" db="EMBL/GenBank/DDBJ databases">
        <title>Depth-based differentiation of microbial function through sediment-hosted aquifers and enrichment of novel symbionts in the deep terrestrial subsurface.</title>
        <authorList>
            <person name="Probst A.J."/>
            <person name="Ladd B."/>
            <person name="Jarett J.K."/>
            <person name="Geller-Mcgrath D.E."/>
            <person name="Sieber C.M.K."/>
            <person name="Emerson J.B."/>
            <person name="Anantharaman K."/>
            <person name="Thomas B.C."/>
            <person name="Malmstrom R."/>
            <person name="Stieglmeier M."/>
            <person name="Klingl A."/>
            <person name="Woyke T."/>
            <person name="Ryan C.M."/>
            <person name="Banfield J.F."/>
        </authorList>
    </citation>
    <scope>NUCLEOTIDE SEQUENCE [LARGE SCALE GENOMIC DNA]</scope>
</reference>
<keyword evidence="11" id="KW-0482">Metalloprotease</keyword>
<name>A0A2H0WN68_9BACT</name>
<keyword evidence="6 13" id="KW-0812">Transmembrane</keyword>
<dbReference type="PANTHER" id="PTHR35864">
    <property type="entry name" value="ZINC METALLOPROTEASE MJ0611-RELATED"/>
    <property type="match status" value="1"/>
</dbReference>
<dbReference type="GO" id="GO:0005886">
    <property type="term" value="C:plasma membrane"/>
    <property type="evidence" value="ECO:0007669"/>
    <property type="project" value="UniProtKB-SubCell"/>
</dbReference>
<protein>
    <submittedName>
        <fullName evidence="15">Site-2 protease family protein</fullName>
    </submittedName>
</protein>
<dbReference type="InterPro" id="IPR052348">
    <property type="entry name" value="Metallopeptidase_M50B"/>
</dbReference>
<evidence type="ECO:0000256" key="5">
    <source>
        <dbReference type="ARBA" id="ARBA00022670"/>
    </source>
</evidence>
<keyword evidence="12 13" id="KW-0472">Membrane</keyword>
<keyword evidence="5 15" id="KW-0645">Protease</keyword>
<evidence type="ECO:0000256" key="12">
    <source>
        <dbReference type="ARBA" id="ARBA00023136"/>
    </source>
</evidence>
<dbReference type="GO" id="GO:0046872">
    <property type="term" value="F:metal ion binding"/>
    <property type="evidence" value="ECO:0007669"/>
    <property type="project" value="UniProtKB-KW"/>
</dbReference>
<evidence type="ECO:0000256" key="4">
    <source>
        <dbReference type="ARBA" id="ARBA00022475"/>
    </source>
</evidence>
<organism evidence="15 16">
    <name type="scientific">Candidatus Shapirobacteria bacterium CG09_land_8_20_14_0_10_47_13</name>
    <dbReference type="NCBI Taxonomy" id="1974481"/>
    <lineage>
        <taxon>Bacteria</taxon>
        <taxon>Candidatus Shapironibacteriota</taxon>
    </lineage>
</organism>
<comment type="caution">
    <text evidence="15">The sequence shown here is derived from an EMBL/GenBank/DDBJ whole genome shotgun (WGS) entry which is preliminary data.</text>
</comment>
<feature type="domain" description="Peptidase M50" evidence="14">
    <location>
        <begin position="132"/>
        <end position="183"/>
    </location>
</feature>